<feature type="compositionally biased region" description="Polar residues" evidence="1">
    <location>
        <begin position="210"/>
        <end position="221"/>
    </location>
</feature>
<dbReference type="Gene3D" id="1.10.30.50">
    <property type="match status" value="1"/>
</dbReference>
<dbReference type="EMBL" id="FXYY01000012">
    <property type="protein sequence ID" value="SMX86644.1"/>
    <property type="molecule type" value="Genomic_DNA"/>
</dbReference>
<keyword evidence="3" id="KW-0378">Hydrolase</keyword>
<gene>
    <name evidence="3" type="ORF">BLIN9172_02124</name>
</gene>
<feature type="compositionally biased region" description="Low complexity" evidence="1">
    <location>
        <begin position="164"/>
        <end position="209"/>
    </location>
</feature>
<feature type="compositionally biased region" description="Basic and acidic residues" evidence="1">
    <location>
        <begin position="703"/>
        <end position="715"/>
    </location>
</feature>
<dbReference type="RefSeq" id="WP_101555063.1">
    <property type="nucleotide sequence ID" value="NZ_FXYY01000012.1"/>
</dbReference>
<evidence type="ECO:0000256" key="1">
    <source>
        <dbReference type="SAM" id="MobiDB-lite"/>
    </source>
</evidence>
<dbReference type="InterPro" id="IPR002711">
    <property type="entry name" value="HNH"/>
</dbReference>
<dbReference type="GO" id="GO:0003676">
    <property type="term" value="F:nucleic acid binding"/>
    <property type="evidence" value="ECO:0007669"/>
    <property type="project" value="InterPro"/>
</dbReference>
<dbReference type="SMART" id="SM00507">
    <property type="entry name" value="HNHc"/>
    <property type="match status" value="1"/>
</dbReference>
<sequence>MKDPQDPGNSGLEHASNESVSGSPATSADPASSPQVPLVGPDSPRRLDVDPDSPMAVVVSLTHLSTGVRLAELQAVAGLFLSDALEKLRYAFGDEIYYHATFTETVGRFITARDGLLPERDDFVDPWTSTGFVLEGRPLDESDDAAASAGAAADDGAEADDASDGGADVAADAAAAAAADESDGAAELGVDGSTDGSTDDASTTEASTGEQSQPPSASSLPNFPKFGLHKSFNSWVHDLATREEIAELTTVLGSSSDGAYNEITNAVTLAFGLPKFLQRCLAGEFTIEHVLAATRAIKDVAFEYLPRLDAYLGDRRADITLETFRKSLNLKIAAIVPVDDRTELAEKRRRVDIMTYPDGTASVTLSGPAVELNAFYLRIEAFARAIRNGNISALTDENIAGLEVADQDSIAALMFDIATRATPQMTIAVTAHDTTTGETTTKEVALETADDADPAAPITAAAVDRTAQAAQREAEEAAGTGADVKTTIKLVMPTHGQWVREQAKMMVTVPYLTAVGKSELPGTFSDGTPVPPDAARALAGESPTWHRILTDPATGTPIDARSRSYHIPADVRAPLVGKWQSCSAPGCTRRAETSEVDHIIPFDHADPARGGQTTFENLHPLCKPDHQAKTDRRFSVRMTEDGAVEYSFTRGVVGRMYPPDNPINAEHARQVENYDHLPNRLDDRNPGTTEQLRDNGHPSPAARVEDSGPSRHSEPGDSGPGDGCVPTPGAGGVSSTETDEAPRRSQKSKPGRGVEWNNYWDSKDPPPF</sequence>
<dbReference type="GO" id="GO:0004519">
    <property type="term" value="F:endonuclease activity"/>
    <property type="evidence" value="ECO:0007669"/>
    <property type="project" value="UniProtKB-KW"/>
</dbReference>
<dbReference type="CDD" id="cd00085">
    <property type="entry name" value="HNHc"/>
    <property type="match status" value="1"/>
</dbReference>
<proteinExistence type="predicted"/>
<keyword evidence="3" id="KW-0255">Endonuclease</keyword>
<protein>
    <submittedName>
        <fullName evidence="3">HNH endonuclease</fullName>
    </submittedName>
</protein>
<evidence type="ECO:0000313" key="4">
    <source>
        <dbReference type="Proteomes" id="UP000234641"/>
    </source>
</evidence>
<organism evidence="3 4">
    <name type="scientific">Brevibacterium linens ATCC 9172</name>
    <dbReference type="NCBI Taxonomy" id="1255617"/>
    <lineage>
        <taxon>Bacteria</taxon>
        <taxon>Bacillati</taxon>
        <taxon>Actinomycetota</taxon>
        <taxon>Actinomycetes</taxon>
        <taxon>Micrococcales</taxon>
        <taxon>Brevibacteriaceae</taxon>
        <taxon>Brevibacterium</taxon>
    </lineage>
</organism>
<dbReference type="GO" id="GO:0008270">
    <property type="term" value="F:zinc ion binding"/>
    <property type="evidence" value="ECO:0007669"/>
    <property type="project" value="InterPro"/>
</dbReference>
<feature type="domain" description="HNH nuclease" evidence="2">
    <location>
        <begin position="570"/>
        <end position="627"/>
    </location>
</feature>
<dbReference type="Proteomes" id="UP000234641">
    <property type="component" value="Unassembled WGS sequence"/>
</dbReference>
<feature type="compositionally biased region" description="Low complexity" evidence="1">
    <location>
        <begin position="21"/>
        <end position="34"/>
    </location>
</feature>
<dbReference type="Pfam" id="PF01844">
    <property type="entry name" value="HNH"/>
    <property type="match status" value="1"/>
</dbReference>
<dbReference type="AlphaFoldDB" id="A0A2H1JGZ5"/>
<name>A0A2H1JGZ5_BRELN</name>
<evidence type="ECO:0000259" key="2">
    <source>
        <dbReference type="SMART" id="SM00507"/>
    </source>
</evidence>
<reference evidence="3 4" key="1">
    <citation type="submission" date="2017-03" db="EMBL/GenBank/DDBJ databases">
        <authorList>
            <person name="Afonso C.L."/>
            <person name="Miller P.J."/>
            <person name="Scott M.A."/>
            <person name="Spackman E."/>
            <person name="Goraichik I."/>
            <person name="Dimitrov K.M."/>
            <person name="Suarez D.L."/>
            <person name="Swayne D.E."/>
        </authorList>
    </citation>
    <scope>NUCLEOTIDE SEQUENCE [LARGE SCALE GENOMIC DNA]</scope>
    <source>
        <strain evidence="3 4">ATCC 9172</strain>
    </source>
</reference>
<keyword evidence="3" id="KW-0540">Nuclease</keyword>
<feature type="region of interest" description="Disordered" evidence="1">
    <location>
        <begin position="1"/>
        <end position="51"/>
    </location>
</feature>
<feature type="region of interest" description="Disordered" evidence="1">
    <location>
        <begin position="134"/>
        <end position="221"/>
    </location>
</feature>
<feature type="region of interest" description="Disordered" evidence="1">
    <location>
        <begin position="677"/>
        <end position="768"/>
    </location>
</feature>
<feature type="compositionally biased region" description="Basic and acidic residues" evidence="1">
    <location>
        <begin position="677"/>
        <end position="696"/>
    </location>
</feature>
<feature type="compositionally biased region" description="Low complexity" evidence="1">
    <location>
        <begin position="145"/>
        <end position="154"/>
    </location>
</feature>
<dbReference type="InterPro" id="IPR003615">
    <property type="entry name" value="HNH_nuc"/>
</dbReference>
<accession>A0A2H1JGZ5</accession>
<evidence type="ECO:0000313" key="3">
    <source>
        <dbReference type="EMBL" id="SMX86644.1"/>
    </source>
</evidence>